<keyword evidence="3" id="KW-1185">Reference proteome</keyword>
<reference evidence="2" key="1">
    <citation type="submission" date="2021-07" db="EMBL/GenBank/DDBJ databases">
        <authorList>
            <person name="Durling M."/>
        </authorList>
    </citation>
    <scope>NUCLEOTIDE SEQUENCE</scope>
</reference>
<organism evidence="2 3">
    <name type="scientific">Hymenoscyphus albidus</name>
    <dbReference type="NCBI Taxonomy" id="595503"/>
    <lineage>
        <taxon>Eukaryota</taxon>
        <taxon>Fungi</taxon>
        <taxon>Dikarya</taxon>
        <taxon>Ascomycota</taxon>
        <taxon>Pezizomycotina</taxon>
        <taxon>Leotiomycetes</taxon>
        <taxon>Helotiales</taxon>
        <taxon>Helotiaceae</taxon>
        <taxon>Hymenoscyphus</taxon>
    </lineage>
</organism>
<comment type="caution">
    <text evidence="2">The sequence shown here is derived from an EMBL/GenBank/DDBJ whole genome shotgun (WGS) entry which is preliminary data.</text>
</comment>
<keyword evidence="1" id="KW-0732">Signal</keyword>
<dbReference type="OrthoDB" id="4440859at2759"/>
<feature type="chain" id="PRO_5040502385" evidence="1">
    <location>
        <begin position="18"/>
        <end position="197"/>
    </location>
</feature>
<accession>A0A9N9LL58</accession>
<evidence type="ECO:0000313" key="3">
    <source>
        <dbReference type="Proteomes" id="UP000701801"/>
    </source>
</evidence>
<sequence>MRFSYLLSAFLATLTIASPIANPEAASLSTRATEDKATYTLATKTHSGLKKDDWVWFTMEWPRGSIIGDGDTESKEELSQLRDKLGFDHIGIVVGQVTEVTTGKGKNLKTTRDFKASLYHMIEHEDPTTKVPNTELKAPNWIADPSKILKFGGMTSSKKATAAKNAAKSYFDDDAHKKYAVNGNNCNDFVNAVKKAL</sequence>
<name>A0A9N9LL58_9HELO</name>
<dbReference type="AlphaFoldDB" id="A0A9N9LL58"/>
<protein>
    <submittedName>
        <fullName evidence="2">Uncharacterized protein</fullName>
    </submittedName>
</protein>
<proteinExistence type="predicted"/>
<feature type="signal peptide" evidence="1">
    <location>
        <begin position="1"/>
        <end position="17"/>
    </location>
</feature>
<gene>
    <name evidence="2" type="ORF">HYALB_00006731</name>
</gene>
<dbReference type="Proteomes" id="UP000701801">
    <property type="component" value="Unassembled WGS sequence"/>
</dbReference>
<evidence type="ECO:0000256" key="1">
    <source>
        <dbReference type="SAM" id="SignalP"/>
    </source>
</evidence>
<evidence type="ECO:0000313" key="2">
    <source>
        <dbReference type="EMBL" id="CAG8977194.1"/>
    </source>
</evidence>
<dbReference type="EMBL" id="CAJVRM010000207">
    <property type="protein sequence ID" value="CAG8977194.1"/>
    <property type="molecule type" value="Genomic_DNA"/>
</dbReference>